<proteinExistence type="predicted"/>
<reference evidence="2" key="1">
    <citation type="journal article" date="2019" name="Int. J. Syst. Evol. Microbiol.">
        <title>The Global Catalogue of Microorganisms (GCM) 10K type strain sequencing project: providing services to taxonomists for standard genome sequencing and annotation.</title>
        <authorList>
            <consortium name="The Broad Institute Genomics Platform"/>
            <consortium name="The Broad Institute Genome Sequencing Center for Infectious Disease"/>
            <person name="Wu L."/>
            <person name="Ma J."/>
        </authorList>
    </citation>
    <scope>NUCLEOTIDE SEQUENCE [LARGE SCALE GENOMIC DNA]</scope>
    <source>
        <strain evidence="2">CCUG 58938</strain>
    </source>
</reference>
<accession>A0ABW3JZW8</accession>
<dbReference type="EMBL" id="JBHTKA010000001">
    <property type="protein sequence ID" value="MFD0998578.1"/>
    <property type="molecule type" value="Genomic_DNA"/>
</dbReference>
<name>A0ABW3JZW8_9BACT</name>
<keyword evidence="2" id="KW-1185">Reference proteome</keyword>
<evidence type="ECO:0000313" key="1">
    <source>
        <dbReference type="EMBL" id="MFD0998578.1"/>
    </source>
</evidence>
<gene>
    <name evidence="1" type="ORF">ACFQ21_04640</name>
</gene>
<dbReference type="Proteomes" id="UP001597112">
    <property type="component" value="Unassembled WGS sequence"/>
</dbReference>
<organism evidence="1 2">
    <name type="scientific">Ohtaekwangia kribbensis</name>
    <dbReference type="NCBI Taxonomy" id="688913"/>
    <lineage>
        <taxon>Bacteria</taxon>
        <taxon>Pseudomonadati</taxon>
        <taxon>Bacteroidota</taxon>
        <taxon>Cytophagia</taxon>
        <taxon>Cytophagales</taxon>
        <taxon>Fulvivirgaceae</taxon>
        <taxon>Ohtaekwangia</taxon>
    </lineage>
</organism>
<dbReference type="RefSeq" id="WP_377575497.1">
    <property type="nucleotide sequence ID" value="NZ_JBHTKA010000001.1"/>
</dbReference>
<evidence type="ECO:0000313" key="2">
    <source>
        <dbReference type="Proteomes" id="UP001597112"/>
    </source>
</evidence>
<sequence length="97" mass="11180">MYTGCWLIIKDDAKRTYEVCGQSPDGNLFYNNTIAMQRAGMNVSCITPPITNKNSSKELVKVPGYTKEDGLRERLQNQYREIYMKSVDNMDDDWDVS</sequence>
<comment type="caution">
    <text evidence="1">The sequence shown here is derived from an EMBL/GenBank/DDBJ whole genome shotgun (WGS) entry which is preliminary data.</text>
</comment>
<protein>
    <submittedName>
        <fullName evidence="1">Uncharacterized protein</fullName>
    </submittedName>
</protein>